<dbReference type="Proteomes" id="UP000789508">
    <property type="component" value="Unassembled WGS sequence"/>
</dbReference>
<organism evidence="1 2">
    <name type="scientific">Ambispora leptoticha</name>
    <dbReference type="NCBI Taxonomy" id="144679"/>
    <lineage>
        <taxon>Eukaryota</taxon>
        <taxon>Fungi</taxon>
        <taxon>Fungi incertae sedis</taxon>
        <taxon>Mucoromycota</taxon>
        <taxon>Glomeromycotina</taxon>
        <taxon>Glomeromycetes</taxon>
        <taxon>Archaeosporales</taxon>
        <taxon>Ambisporaceae</taxon>
        <taxon>Ambispora</taxon>
    </lineage>
</organism>
<dbReference type="AlphaFoldDB" id="A0A9N9EY80"/>
<feature type="non-terminal residue" evidence="1">
    <location>
        <position position="41"/>
    </location>
</feature>
<dbReference type="EMBL" id="CAJVPS010018251">
    <property type="protein sequence ID" value="CAG8696748.1"/>
    <property type="molecule type" value="Genomic_DNA"/>
</dbReference>
<sequence length="41" mass="4856">MTNGIILPPNKWELHDPFLICAEDWFHHPGGFDFHPHRGFE</sequence>
<gene>
    <name evidence="1" type="ORF">ALEPTO_LOCUS11419</name>
</gene>
<reference evidence="1" key="1">
    <citation type="submission" date="2021-06" db="EMBL/GenBank/DDBJ databases">
        <authorList>
            <person name="Kallberg Y."/>
            <person name="Tangrot J."/>
            <person name="Rosling A."/>
        </authorList>
    </citation>
    <scope>NUCLEOTIDE SEQUENCE</scope>
    <source>
        <strain evidence="1">FL130A</strain>
    </source>
</reference>
<keyword evidence="2" id="KW-1185">Reference proteome</keyword>
<comment type="caution">
    <text evidence="1">The sequence shown here is derived from an EMBL/GenBank/DDBJ whole genome shotgun (WGS) entry which is preliminary data.</text>
</comment>
<dbReference type="SUPFAM" id="SSF51182">
    <property type="entry name" value="RmlC-like cupins"/>
    <property type="match status" value="1"/>
</dbReference>
<accession>A0A9N9EY80</accession>
<dbReference type="InterPro" id="IPR011051">
    <property type="entry name" value="RmlC_Cupin_sf"/>
</dbReference>
<evidence type="ECO:0000313" key="1">
    <source>
        <dbReference type="EMBL" id="CAG8696748.1"/>
    </source>
</evidence>
<evidence type="ECO:0000313" key="2">
    <source>
        <dbReference type="Proteomes" id="UP000789508"/>
    </source>
</evidence>
<dbReference type="Gene3D" id="2.60.120.10">
    <property type="entry name" value="Jelly Rolls"/>
    <property type="match status" value="1"/>
</dbReference>
<name>A0A9N9EY80_9GLOM</name>
<dbReference type="InterPro" id="IPR014710">
    <property type="entry name" value="RmlC-like_jellyroll"/>
</dbReference>
<proteinExistence type="predicted"/>
<protein>
    <submittedName>
        <fullName evidence="1">10435_t:CDS:1</fullName>
    </submittedName>
</protein>